<dbReference type="Pfam" id="PF12080">
    <property type="entry name" value="GldM_4th"/>
    <property type="match status" value="1"/>
</dbReference>
<feature type="domain" description="Gliding motility-associated protein GldM C-terminal" evidence="1">
    <location>
        <begin position="417"/>
        <end position="521"/>
    </location>
</feature>
<dbReference type="AlphaFoldDB" id="A0A4R2E6N1"/>
<evidence type="ECO:0000259" key="1">
    <source>
        <dbReference type="Pfam" id="PF12080"/>
    </source>
</evidence>
<dbReference type="Pfam" id="PF21602">
    <property type="entry name" value="GldM_3rd"/>
    <property type="match status" value="1"/>
</dbReference>
<evidence type="ECO:0000313" key="6">
    <source>
        <dbReference type="Proteomes" id="UP000294830"/>
    </source>
</evidence>
<feature type="domain" description="Gliding motility-associated protein GldM second immunoglobulin-like" evidence="4">
    <location>
        <begin position="335"/>
        <end position="414"/>
    </location>
</feature>
<dbReference type="Pfam" id="PF21601">
    <property type="entry name" value="GldM_2nd"/>
    <property type="match status" value="1"/>
</dbReference>
<protein>
    <submittedName>
        <fullName evidence="5">Gliding motility-associated protein GldM</fullName>
    </submittedName>
</protein>
<dbReference type="Pfam" id="PF12081">
    <property type="entry name" value="GldM_1st"/>
    <property type="match status" value="1"/>
</dbReference>
<comment type="caution">
    <text evidence="5">The sequence shown here is derived from an EMBL/GenBank/DDBJ whole genome shotgun (WGS) entry which is preliminary data.</text>
</comment>
<gene>
    <name evidence="5" type="ORF">CLV25_1203</name>
</gene>
<dbReference type="InterPro" id="IPR022719">
    <property type="entry name" value="Motility-assoc_prot_GldM_C"/>
</dbReference>
<dbReference type="NCBIfam" id="TIGR03517">
    <property type="entry name" value="GldM_gliding"/>
    <property type="match status" value="1"/>
</dbReference>
<evidence type="ECO:0000259" key="2">
    <source>
        <dbReference type="Pfam" id="PF12081"/>
    </source>
</evidence>
<dbReference type="RefSeq" id="WP_131840467.1">
    <property type="nucleotide sequence ID" value="NZ_SLWB01000020.1"/>
</dbReference>
<name>A0A4R2E6N1_9BACT</name>
<dbReference type="InterPro" id="IPR022720">
    <property type="entry name" value="Motility-assoc_prot_GldM_N"/>
</dbReference>
<dbReference type="EMBL" id="SLWB01000020">
    <property type="protein sequence ID" value="TCN62092.1"/>
    <property type="molecule type" value="Genomic_DNA"/>
</dbReference>
<accession>A0A4R2E6N1</accession>
<organism evidence="5 6">
    <name type="scientific">Acetobacteroides hydrogenigenes</name>
    <dbReference type="NCBI Taxonomy" id="979970"/>
    <lineage>
        <taxon>Bacteria</taxon>
        <taxon>Pseudomonadati</taxon>
        <taxon>Bacteroidota</taxon>
        <taxon>Bacteroidia</taxon>
        <taxon>Bacteroidales</taxon>
        <taxon>Rikenellaceae</taxon>
        <taxon>Acetobacteroides</taxon>
    </lineage>
</organism>
<feature type="domain" description="Gliding motility-associated protein GldM first immunoglobulin-like" evidence="3">
    <location>
        <begin position="235"/>
        <end position="332"/>
    </location>
</feature>
<reference evidence="5 6" key="1">
    <citation type="submission" date="2019-03" db="EMBL/GenBank/DDBJ databases">
        <title>Genomic Encyclopedia of Archaeal and Bacterial Type Strains, Phase II (KMG-II): from individual species to whole genera.</title>
        <authorList>
            <person name="Goeker M."/>
        </authorList>
    </citation>
    <scope>NUCLEOTIDE SEQUENCE [LARGE SCALE GENOMIC DNA]</scope>
    <source>
        <strain evidence="5 6">RL-C</strain>
    </source>
</reference>
<sequence>MAGGKQTPRQKMIGMMYLVLTAMLALNVSAEVLEAFVLVDNGLNQTLKSFRSKNEDYYNLIAAAEKNNPAKAKKWMDKSAILKEKALELCKYIEEVKVKIVKTADGETAEAVSSTGVDGHKVLAKSDTSVPANILLGPNENGDAYEIKKKIEKFKTEILGLIEEKDRFPVLVQTINRILDTQDPPLSKDGEKRTWASIRFEGVPLISTLPLLSNMQVDVLNCEALLLDHFFKQIDAQDVRVNAFDVVVVPEASTILKGETFKASVMLAAYDKTQLPTISVNGASCKIEEGKGIYEAIGNSLGEKTLKCQVIVKGPDGTPQKYEKEYKYQVIQPMFTVSPTKMNVLYRGIENPVELSVSGVPNENVMVEISNASIRKAGGVFLVEPGAGRECQVRVFAKIGATKKLMGTSSFRVKQLPPPTPRLDGASSKTISKSILMSSLGIRAEMPQDFDFDLKYTIRSFVITGRSRDGYDQSESSNSAAFTSSQKAILANVTSGQRVFISEIKAVGPDGRVVELNDLVYKIR</sequence>
<proteinExistence type="predicted"/>
<dbReference type="Proteomes" id="UP000294830">
    <property type="component" value="Unassembled WGS sequence"/>
</dbReference>
<evidence type="ECO:0000259" key="4">
    <source>
        <dbReference type="Pfam" id="PF21602"/>
    </source>
</evidence>
<feature type="domain" description="Gliding motility-associated protein GldM N-terminal" evidence="2">
    <location>
        <begin position="31"/>
        <end position="231"/>
    </location>
</feature>
<keyword evidence="6" id="KW-1185">Reference proteome</keyword>
<evidence type="ECO:0000259" key="3">
    <source>
        <dbReference type="Pfam" id="PF21601"/>
    </source>
</evidence>
<dbReference type="InterPro" id="IPR048406">
    <property type="entry name" value="GldM_Ig-like-2"/>
</dbReference>
<evidence type="ECO:0000313" key="5">
    <source>
        <dbReference type="EMBL" id="TCN62092.1"/>
    </source>
</evidence>
<dbReference type="InterPro" id="IPR019859">
    <property type="entry name" value="Motility-assoc_prot_GldM"/>
</dbReference>
<dbReference type="InterPro" id="IPR048405">
    <property type="entry name" value="GldM_Ig-like-1"/>
</dbReference>
<dbReference type="OrthoDB" id="1490890at2"/>